<protein>
    <recommendedName>
        <fullName evidence="12">Centromere protein Cenp-K</fullName>
    </recommendedName>
</protein>
<evidence type="ECO:0008006" key="12">
    <source>
        <dbReference type="Google" id="ProtNLM"/>
    </source>
</evidence>
<dbReference type="Proteomes" id="UP000777438">
    <property type="component" value="Unassembled WGS sequence"/>
</dbReference>
<evidence type="ECO:0000313" key="11">
    <source>
        <dbReference type="Proteomes" id="UP000777438"/>
    </source>
</evidence>
<accession>A0A9P9AWK8</accession>
<comment type="subcellular location">
    <subcellularLocation>
        <location evidence="2">Chromosome</location>
        <location evidence="2">Centromere</location>
    </subcellularLocation>
    <subcellularLocation>
        <location evidence="1">Nucleus</location>
    </subcellularLocation>
</comment>
<reference evidence="10 11" key="1">
    <citation type="journal article" date="2021" name="Nat. Commun.">
        <title>Genetic determinants of endophytism in the Arabidopsis root mycobiome.</title>
        <authorList>
            <person name="Mesny F."/>
            <person name="Miyauchi S."/>
            <person name="Thiergart T."/>
            <person name="Pickel B."/>
            <person name="Atanasova L."/>
            <person name="Karlsson M."/>
            <person name="Huettel B."/>
            <person name="Barry K.W."/>
            <person name="Haridas S."/>
            <person name="Chen C."/>
            <person name="Bauer D."/>
            <person name="Andreopoulos W."/>
            <person name="Pangilinan J."/>
            <person name="LaButti K."/>
            <person name="Riley R."/>
            <person name="Lipzen A."/>
            <person name="Clum A."/>
            <person name="Drula E."/>
            <person name="Henrissat B."/>
            <person name="Kohler A."/>
            <person name="Grigoriev I.V."/>
            <person name="Martin F.M."/>
            <person name="Hacquard S."/>
        </authorList>
    </citation>
    <scope>NUCLEOTIDE SEQUENCE [LARGE SCALE GENOMIC DNA]</scope>
    <source>
        <strain evidence="10 11">MPI-CAGE-CH-0241</strain>
    </source>
</reference>
<organism evidence="10 11">
    <name type="scientific">Thelonectria olida</name>
    <dbReference type="NCBI Taxonomy" id="1576542"/>
    <lineage>
        <taxon>Eukaryota</taxon>
        <taxon>Fungi</taxon>
        <taxon>Dikarya</taxon>
        <taxon>Ascomycota</taxon>
        <taxon>Pezizomycotina</taxon>
        <taxon>Sordariomycetes</taxon>
        <taxon>Hypocreomycetidae</taxon>
        <taxon>Hypocreales</taxon>
        <taxon>Nectriaceae</taxon>
        <taxon>Thelonectria</taxon>
    </lineage>
</organism>
<dbReference type="GO" id="GO:0005634">
    <property type="term" value="C:nucleus"/>
    <property type="evidence" value="ECO:0007669"/>
    <property type="project" value="UniProtKB-SubCell"/>
</dbReference>
<dbReference type="GO" id="GO:0051382">
    <property type="term" value="P:kinetochore assembly"/>
    <property type="evidence" value="ECO:0007669"/>
    <property type="project" value="InterPro"/>
</dbReference>
<gene>
    <name evidence="10" type="ORF">B0T10DRAFT_454109</name>
</gene>
<feature type="region of interest" description="Disordered" evidence="9">
    <location>
        <begin position="212"/>
        <end position="233"/>
    </location>
</feature>
<dbReference type="OrthoDB" id="9445768at2759"/>
<comment type="caution">
    <text evidence="10">The sequence shown here is derived from an EMBL/GenBank/DDBJ whole genome shotgun (WGS) entry which is preliminary data.</text>
</comment>
<dbReference type="InterPro" id="IPR020993">
    <property type="entry name" value="Centromere_CenpK"/>
</dbReference>
<evidence type="ECO:0000256" key="4">
    <source>
        <dbReference type="ARBA" id="ARBA00022454"/>
    </source>
</evidence>
<evidence type="ECO:0000256" key="2">
    <source>
        <dbReference type="ARBA" id="ARBA00004584"/>
    </source>
</evidence>
<keyword evidence="4" id="KW-0158">Chromosome</keyword>
<dbReference type="GO" id="GO:0000775">
    <property type="term" value="C:chromosome, centromeric region"/>
    <property type="evidence" value="ECO:0007669"/>
    <property type="project" value="UniProtKB-SubCell"/>
</dbReference>
<keyword evidence="11" id="KW-1185">Reference proteome</keyword>
<dbReference type="AlphaFoldDB" id="A0A9P9AWK8"/>
<dbReference type="GO" id="GO:0000070">
    <property type="term" value="P:mitotic sister chromatid segregation"/>
    <property type="evidence" value="ECO:0007669"/>
    <property type="project" value="TreeGrafter"/>
</dbReference>
<feature type="coiled-coil region" evidence="8">
    <location>
        <begin position="111"/>
        <end position="175"/>
    </location>
</feature>
<feature type="coiled-coil region" evidence="8">
    <location>
        <begin position="14"/>
        <end position="41"/>
    </location>
</feature>
<dbReference type="PANTHER" id="PTHR14401:SF6">
    <property type="entry name" value="CENTROMERE PROTEIN K"/>
    <property type="match status" value="1"/>
</dbReference>
<evidence type="ECO:0000256" key="5">
    <source>
        <dbReference type="ARBA" id="ARBA00023054"/>
    </source>
</evidence>
<proteinExistence type="inferred from homology"/>
<evidence type="ECO:0000256" key="7">
    <source>
        <dbReference type="ARBA" id="ARBA00023328"/>
    </source>
</evidence>
<comment type="similarity">
    <text evidence="3">Belongs to the CENP-K/MCM22 family.</text>
</comment>
<keyword evidence="5 8" id="KW-0175">Coiled coil</keyword>
<evidence type="ECO:0000256" key="6">
    <source>
        <dbReference type="ARBA" id="ARBA00023242"/>
    </source>
</evidence>
<evidence type="ECO:0000256" key="3">
    <source>
        <dbReference type="ARBA" id="ARBA00005795"/>
    </source>
</evidence>
<evidence type="ECO:0000313" key="10">
    <source>
        <dbReference type="EMBL" id="KAH6898789.1"/>
    </source>
</evidence>
<evidence type="ECO:0000256" key="8">
    <source>
        <dbReference type="SAM" id="Coils"/>
    </source>
</evidence>
<dbReference type="EMBL" id="JAGPYM010000002">
    <property type="protein sequence ID" value="KAH6898789.1"/>
    <property type="molecule type" value="Genomic_DNA"/>
</dbReference>
<evidence type="ECO:0000256" key="1">
    <source>
        <dbReference type="ARBA" id="ARBA00004123"/>
    </source>
</evidence>
<keyword evidence="7" id="KW-0137">Centromere</keyword>
<sequence>MDHTSQRAEAQLYTANLDRTLKELQRKVREHETELQSLRSRQDELPKTVAGQAQVIKAALDEVTDSEPFLPVPTSLLPALLALRKTHKTILESNAYLASQRTNHDEVTRQLEADQAQLKDQNLLKDALENRIQSLRDELEANVDVNPEDGARERLEELKKKKKAYDRETSNLMKLLLGFINNTLAPMLAAEELGGPVVGELMDVDGDDLAGGFSSQGKLKKAKEGPDQDGKRQQRIDVIWGQAADGEGNGSAGSRDEVAAAAAEMRELTEELLNTHSSAKGDTGASYVQLPRESAVARFLVRSNVAQFHPKDATRLRLIDFGRELE</sequence>
<evidence type="ECO:0000256" key="9">
    <source>
        <dbReference type="SAM" id="MobiDB-lite"/>
    </source>
</evidence>
<name>A0A9P9AWK8_9HYPO</name>
<dbReference type="PANTHER" id="PTHR14401">
    <property type="entry name" value="CENTROMERE PROTEIN K"/>
    <property type="match status" value="1"/>
</dbReference>
<feature type="compositionally biased region" description="Basic and acidic residues" evidence="9">
    <location>
        <begin position="222"/>
        <end position="233"/>
    </location>
</feature>
<keyword evidence="6" id="KW-0539">Nucleus</keyword>